<dbReference type="Pfam" id="PF17517">
    <property type="entry name" value="IgGFc_binding"/>
    <property type="match status" value="1"/>
</dbReference>
<evidence type="ECO:0000313" key="2">
    <source>
        <dbReference type="EMBL" id="KAJ8354150.1"/>
    </source>
</evidence>
<dbReference type="SMART" id="SM00034">
    <property type="entry name" value="CLECT"/>
    <property type="match status" value="1"/>
</dbReference>
<dbReference type="OrthoDB" id="7357196at2759"/>
<dbReference type="Pfam" id="PF00059">
    <property type="entry name" value="Lectin_C"/>
    <property type="match status" value="1"/>
</dbReference>
<dbReference type="Proteomes" id="UP001152622">
    <property type="component" value="Chromosome 7"/>
</dbReference>
<accession>A0A9Q1ITH8</accession>
<dbReference type="InterPro" id="IPR016187">
    <property type="entry name" value="CTDL_fold"/>
</dbReference>
<dbReference type="PANTHER" id="PTHR46534">
    <property type="entry name" value="IGGFC_BINDING DOMAIN-CONTAINING PROTEIN"/>
    <property type="match status" value="1"/>
</dbReference>
<feature type="domain" description="C-type lectin" evidence="1">
    <location>
        <begin position="391"/>
        <end position="487"/>
    </location>
</feature>
<dbReference type="Gene3D" id="3.10.100.10">
    <property type="entry name" value="Mannose-Binding Protein A, subunit A"/>
    <property type="match status" value="1"/>
</dbReference>
<dbReference type="SUPFAM" id="SSF56436">
    <property type="entry name" value="C-type lectin-like"/>
    <property type="match status" value="1"/>
</dbReference>
<dbReference type="EMBL" id="JAINUF010000007">
    <property type="protein sequence ID" value="KAJ8354150.1"/>
    <property type="molecule type" value="Genomic_DNA"/>
</dbReference>
<comment type="caution">
    <text evidence="2">The sequence shown here is derived from an EMBL/GenBank/DDBJ whole genome shotgun (WGS) entry which is preliminary data.</text>
</comment>
<dbReference type="InterPro" id="IPR035234">
    <property type="entry name" value="IgGFc-bd_N"/>
</dbReference>
<protein>
    <recommendedName>
        <fullName evidence="1">C-type lectin domain-containing protein</fullName>
    </recommendedName>
</protein>
<reference evidence="2" key="1">
    <citation type="journal article" date="2023" name="Science">
        <title>Genome structures resolve the early diversification of teleost fishes.</title>
        <authorList>
            <person name="Parey E."/>
            <person name="Louis A."/>
            <person name="Montfort J."/>
            <person name="Bouchez O."/>
            <person name="Roques C."/>
            <person name="Iampietro C."/>
            <person name="Lluch J."/>
            <person name="Castinel A."/>
            <person name="Donnadieu C."/>
            <person name="Desvignes T."/>
            <person name="Floi Bucao C."/>
            <person name="Jouanno E."/>
            <person name="Wen M."/>
            <person name="Mejri S."/>
            <person name="Dirks R."/>
            <person name="Jansen H."/>
            <person name="Henkel C."/>
            <person name="Chen W.J."/>
            <person name="Zahm M."/>
            <person name="Cabau C."/>
            <person name="Klopp C."/>
            <person name="Thompson A.W."/>
            <person name="Robinson-Rechavi M."/>
            <person name="Braasch I."/>
            <person name="Lecointre G."/>
            <person name="Bobe J."/>
            <person name="Postlethwait J.H."/>
            <person name="Berthelot C."/>
            <person name="Roest Crollius H."/>
            <person name="Guiguen Y."/>
        </authorList>
    </citation>
    <scope>NUCLEOTIDE SEQUENCE</scope>
    <source>
        <strain evidence="2">WJC10195</strain>
    </source>
</reference>
<dbReference type="InterPro" id="IPR016186">
    <property type="entry name" value="C-type_lectin-like/link_sf"/>
</dbReference>
<sequence>MENIAYYDSNIPIHKLIIAALKSITQVNITIEDQIFKQTYVMPARHTLEVTLPSVVLDKFNSSYKTVRVTSNFPVTVLSGNLKSTSIDFGLVQPVQNLGKEYRLASPATPTHGLYQFVVINTQFVNTVTVSQSSQEPFTVTLGPYENARFQSEKYPASTHLTAKTPVAVLFGHPCSELDQCKCSMLFEQLTPVSSWGTVFIVPSLSLSQRNQSFLLVTSDGTGPESITPSEYLAPPSSSGQLELTGSSQYIQAPMPVSVNLLEPGLMALIPEESFSTCYLVHTFQWTRNYILIVVKTTDKEGVRLGEQPLPSSVSWAEVDMSDYSVGLVNLGSSSYMNRAIWHLTSKMGVYIIWRHNTHPYSIFASPAASLKVEPDGSKCRAYLGVVNQVQEEKSWADAQEHCWNLNSQLASLNSINFLHYVGRELGEAQQSSVWVGLRRSLLSGEWRWLNREPMEFSKWGSGEPNSSLITQCAMMSLEPKERLTWNANQDA</sequence>
<evidence type="ECO:0000313" key="3">
    <source>
        <dbReference type="Proteomes" id="UP001152622"/>
    </source>
</evidence>
<organism evidence="2 3">
    <name type="scientific">Synaphobranchus kaupii</name>
    <name type="common">Kaup's arrowtooth eel</name>
    <dbReference type="NCBI Taxonomy" id="118154"/>
    <lineage>
        <taxon>Eukaryota</taxon>
        <taxon>Metazoa</taxon>
        <taxon>Chordata</taxon>
        <taxon>Craniata</taxon>
        <taxon>Vertebrata</taxon>
        <taxon>Euteleostomi</taxon>
        <taxon>Actinopterygii</taxon>
        <taxon>Neopterygii</taxon>
        <taxon>Teleostei</taxon>
        <taxon>Anguilliformes</taxon>
        <taxon>Synaphobranchidae</taxon>
        <taxon>Synaphobranchus</taxon>
    </lineage>
</organism>
<dbReference type="PANTHER" id="PTHR46534:SF2">
    <property type="entry name" value="VWFD DOMAIN-CONTAINING PROTEIN"/>
    <property type="match status" value="1"/>
</dbReference>
<dbReference type="InterPro" id="IPR001304">
    <property type="entry name" value="C-type_lectin-like"/>
</dbReference>
<dbReference type="PROSITE" id="PS50041">
    <property type="entry name" value="C_TYPE_LECTIN_2"/>
    <property type="match status" value="1"/>
</dbReference>
<dbReference type="CDD" id="cd00037">
    <property type="entry name" value="CLECT"/>
    <property type="match status" value="1"/>
</dbReference>
<proteinExistence type="predicted"/>
<name>A0A9Q1ITH8_SYNKA</name>
<evidence type="ECO:0000259" key="1">
    <source>
        <dbReference type="PROSITE" id="PS50041"/>
    </source>
</evidence>
<keyword evidence="3" id="KW-1185">Reference proteome</keyword>
<gene>
    <name evidence="2" type="ORF">SKAU_G00217170</name>
</gene>
<dbReference type="AlphaFoldDB" id="A0A9Q1ITH8"/>